<dbReference type="GeneID" id="25727002"/>
<dbReference type="KEGG" id="mng:MNEG_0884"/>
<dbReference type="PANTHER" id="PTHR21228">
    <property type="entry name" value="FAST LEU-RICH DOMAIN-CONTAINING"/>
    <property type="match status" value="1"/>
</dbReference>
<evidence type="ECO:0000313" key="2">
    <source>
        <dbReference type="EMBL" id="KIZ07075.1"/>
    </source>
</evidence>
<dbReference type="GO" id="GO:0003723">
    <property type="term" value="F:RNA binding"/>
    <property type="evidence" value="ECO:0007669"/>
    <property type="project" value="TreeGrafter"/>
</dbReference>
<reference evidence="2 3" key="1">
    <citation type="journal article" date="2013" name="BMC Genomics">
        <title>Reconstruction of the lipid metabolism for the microalga Monoraphidium neglectum from its genome sequence reveals characteristics suitable for biofuel production.</title>
        <authorList>
            <person name="Bogen C."/>
            <person name="Al-Dilaimi A."/>
            <person name="Albersmeier A."/>
            <person name="Wichmann J."/>
            <person name="Grundmann M."/>
            <person name="Rupp O."/>
            <person name="Lauersen K.J."/>
            <person name="Blifernez-Klassen O."/>
            <person name="Kalinowski J."/>
            <person name="Goesmann A."/>
            <person name="Mussgnug J.H."/>
            <person name="Kruse O."/>
        </authorList>
    </citation>
    <scope>NUCLEOTIDE SEQUENCE [LARGE SCALE GENOMIC DNA]</scope>
    <source>
        <strain evidence="2 3">SAG 48.87</strain>
    </source>
</reference>
<protein>
    <recommendedName>
        <fullName evidence="1">RAP domain-containing protein</fullName>
    </recommendedName>
</protein>
<dbReference type="InterPro" id="IPR050870">
    <property type="entry name" value="FAST_kinase"/>
</dbReference>
<dbReference type="OrthoDB" id="548812at2759"/>
<dbReference type="GO" id="GO:0000963">
    <property type="term" value="P:mitochondrial RNA processing"/>
    <property type="evidence" value="ECO:0007669"/>
    <property type="project" value="TreeGrafter"/>
</dbReference>
<sequence>MAPAARTAAGPKDVARVTATLLAWGTGQAGGSGLDAPQLTRWIKQSSTLQELERLEQQHGASFNYIHISTAFSRAGHIIGAGTQATRFHPLLRRLWARLQPQLDECGEQALANIVWACGKAAYADPPLLDACLNRLVGEREVAAPQGLANALYGAALLWGNGMYRIDKQQAQQLVAALVQQRQGATSQNLSNTLWAAAAMGLLLPDQQAQQLVAAPVQQRHAATPQGLSNTLWAAATMGLQLSKQQAQQLVEALVRQRQAAKPQGVSNTLWAAATMGLPLQEQQAQQLVEALVQQRQSATSQNLSNTLWAVATMGLPLPEQQAQQLVAALVQQRHAATPQAVSNTLWAVATIGLPLANVDWHSLLEALVAKAVTAQNFSNTLWAAAKRKADFAAAPRTTMQQTRVELALLQLADAAVSLQLVEGMTPQNISNSLWALSELGMRPDQLTSLLMTAVLQRVAAMTPQDISITALAAARLGYVEAPLFEALMAAAQQRRQESAQDEQAICNLCWAVVVADEQQLTQQVVALSKQLAASGLWESGSTGAGRSQLWQVHLWLLDCKPRSGGLAGTLSAQQLQQCADVWELMLQQTAQQRRTVFEQGVLAAAQQLPGLAACCQEARTDDGAYSVDVIAMHTATGRRLAIEADGPHHFLLPGRQPTGDTLARDRALAARGYVVVSVPWWKWNAMQADAAQHAAYLRHKVAVTLQKLGAGRPPGAGPAAAA</sequence>
<dbReference type="Pfam" id="PF08373">
    <property type="entry name" value="RAP"/>
    <property type="match status" value="1"/>
</dbReference>
<organism evidence="2 3">
    <name type="scientific">Monoraphidium neglectum</name>
    <dbReference type="NCBI Taxonomy" id="145388"/>
    <lineage>
        <taxon>Eukaryota</taxon>
        <taxon>Viridiplantae</taxon>
        <taxon>Chlorophyta</taxon>
        <taxon>core chlorophytes</taxon>
        <taxon>Chlorophyceae</taxon>
        <taxon>CS clade</taxon>
        <taxon>Sphaeropleales</taxon>
        <taxon>Selenastraceae</taxon>
        <taxon>Monoraphidium</taxon>
    </lineage>
</organism>
<dbReference type="GO" id="GO:0044528">
    <property type="term" value="P:regulation of mitochondrial mRNA stability"/>
    <property type="evidence" value="ECO:0007669"/>
    <property type="project" value="TreeGrafter"/>
</dbReference>
<dbReference type="SMART" id="SM00952">
    <property type="entry name" value="RAP"/>
    <property type="match status" value="1"/>
</dbReference>
<dbReference type="InterPro" id="IPR013584">
    <property type="entry name" value="RAP"/>
</dbReference>
<evidence type="ECO:0000313" key="3">
    <source>
        <dbReference type="Proteomes" id="UP000054498"/>
    </source>
</evidence>
<dbReference type="GO" id="GO:0009507">
    <property type="term" value="C:chloroplast"/>
    <property type="evidence" value="ECO:0007669"/>
    <property type="project" value="GOC"/>
</dbReference>
<dbReference type="Proteomes" id="UP000054498">
    <property type="component" value="Unassembled WGS sequence"/>
</dbReference>
<feature type="domain" description="RAP" evidence="1">
    <location>
        <begin position="641"/>
        <end position="700"/>
    </location>
</feature>
<dbReference type="GO" id="GO:0035770">
    <property type="term" value="C:ribonucleoprotein granule"/>
    <property type="evidence" value="ECO:0007669"/>
    <property type="project" value="TreeGrafter"/>
</dbReference>
<evidence type="ECO:0000259" key="1">
    <source>
        <dbReference type="PROSITE" id="PS51286"/>
    </source>
</evidence>
<dbReference type="PANTHER" id="PTHR21228:SF40">
    <property type="entry name" value="LD45607P"/>
    <property type="match status" value="1"/>
</dbReference>
<proteinExistence type="predicted"/>
<dbReference type="GO" id="GO:1901259">
    <property type="term" value="P:chloroplast rRNA processing"/>
    <property type="evidence" value="ECO:0007669"/>
    <property type="project" value="TreeGrafter"/>
</dbReference>
<keyword evidence="3" id="KW-1185">Reference proteome</keyword>
<name>A0A0D2MX44_9CHLO</name>
<accession>A0A0D2MX44</accession>
<gene>
    <name evidence="2" type="ORF">MNEG_0884</name>
</gene>
<dbReference type="AlphaFoldDB" id="A0A0D2MX44"/>
<dbReference type="RefSeq" id="XP_013906094.1">
    <property type="nucleotide sequence ID" value="XM_014050640.1"/>
</dbReference>
<dbReference type="GO" id="GO:0005759">
    <property type="term" value="C:mitochondrial matrix"/>
    <property type="evidence" value="ECO:0007669"/>
    <property type="project" value="TreeGrafter"/>
</dbReference>
<dbReference type="EMBL" id="KK100298">
    <property type="protein sequence ID" value="KIZ07075.1"/>
    <property type="molecule type" value="Genomic_DNA"/>
</dbReference>
<dbReference type="PROSITE" id="PS51286">
    <property type="entry name" value="RAP"/>
    <property type="match status" value="1"/>
</dbReference>